<proteinExistence type="predicted"/>
<accession>A0AAV4XLJ5</accession>
<evidence type="ECO:0000256" key="12">
    <source>
        <dbReference type="ARBA" id="ARBA00023098"/>
    </source>
</evidence>
<dbReference type="InterPro" id="IPR015819">
    <property type="entry name" value="Lipid_transp_b-sht_shell"/>
</dbReference>
<evidence type="ECO:0000256" key="1">
    <source>
        <dbReference type="ARBA" id="ARBA00004496"/>
    </source>
</evidence>
<keyword evidence="12" id="KW-0443">Lipid metabolism</keyword>
<dbReference type="PANTHER" id="PTHR13769">
    <property type="entry name" value="APOLIPOPROTEIN B"/>
    <property type="match status" value="1"/>
</dbReference>
<name>A0AAV4XLJ5_CAEEX</name>
<dbReference type="GO" id="GO:0005737">
    <property type="term" value="C:cytoplasm"/>
    <property type="evidence" value="ECO:0007669"/>
    <property type="project" value="UniProtKB-SubCell"/>
</dbReference>
<keyword evidence="5" id="KW-0963">Cytoplasm</keyword>
<evidence type="ECO:0000256" key="7">
    <source>
        <dbReference type="ARBA" id="ARBA00022548"/>
    </source>
</evidence>
<evidence type="ECO:0000256" key="5">
    <source>
        <dbReference type="ARBA" id="ARBA00022490"/>
    </source>
</evidence>
<organism evidence="17 18">
    <name type="scientific">Caerostris extrusa</name>
    <name type="common">Bark spider</name>
    <name type="synonym">Caerostris bankana</name>
    <dbReference type="NCBI Taxonomy" id="172846"/>
    <lineage>
        <taxon>Eukaryota</taxon>
        <taxon>Metazoa</taxon>
        <taxon>Ecdysozoa</taxon>
        <taxon>Arthropoda</taxon>
        <taxon>Chelicerata</taxon>
        <taxon>Arachnida</taxon>
        <taxon>Araneae</taxon>
        <taxon>Araneomorphae</taxon>
        <taxon>Entelegynae</taxon>
        <taxon>Araneoidea</taxon>
        <taxon>Araneidae</taxon>
        <taxon>Caerostris</taxon>
    </lineage>
</organism>
<evidence type="ECO:0000256" key="9">
    <source>
        <dbReference type="ARBA" id="ARBA00022677"/>
    </source>
</evidence>
<dbReference type="GO" id="GO:0008201">
    <property type="term" value="F:heparin binding"/>
    <property type="evidence" value="ECO:0007669"/>
    <property type="project" value="UniProtKB-KW"/>
</dbReference>
<comment type="caution">
    <text evidence="17">The sequence shown here is derived from an EMBL/GenBank/DDBJ whole genome shotgun (WGS) entry which is preliminary data.</text>
</comment>
<evidence type="ECO:0000313" key="17">
    <source>
        <dbReference type="EMBL" id="GIY95563.1"/>
    </source>
</evidence>
<evidence type="ECO:0000256" key="6">
    <source>
        <dbReference type="ARBA" id="ARBA00022525"/>
    </source>
</evidence>
<evidence type="ECO:0000256" key="11">
    <source>
        <dbReference type="ARBA" id="ARBA00023055"/>
    </source>
</evidence>
<keyword evidence="18" id="KW-1185">Reference proteome</keyword>
<dbReference type="InterPro" id="IPR015255">
    <property type="entry name" value="Vitellinogen_open_b-sht"/>
</dbReference>
<dbReference type="SUPFAM" id="SSF56968">
    <property type="entry name" value="Lipovitellin-phosvitin complex, beta-sheet shell regions"/>
    <property type="match status" value="1"/>
</dbReference>
<dbReference type="PANTHER" id="PTHR13769:SF1">
    <property type="entry name" value="APOLIPOPROTEIN B-100"/>
    <property type="match status" value="1"/>
</dbReference>
<evidence type="ECO:0000256" key="10">
    <source>
        <dbReference type="ARBA" id="ARBA00022710"/>
    </source>
</evidence>
<evidence type="ECO:0000256" key="15">
    <source>
        <dbReference type="ARBA" id="ARBA00023313"/>
    </source>
</evidence>
<evidence type="ECO:0000256" key="3">
    <source>
        <dbReference type="ARBA" id="ARBA00004613"/>
    </source>
</evidence>
<dbReference type="GO" id="GO:0005811">
    <property type="term" value="C:lipid droplet"/>
    <property type="evidence" value="ECO:0007669"/>
    <property type="project" value="UniProtKB-SubCell"/>
</dbReference>
<keyword evidence="6" id="KW-0964">Secreted</keyword>
<reference evidence="17 18" key="1">
    <citation type="submission" date="2021-06" db="EMBL/GenBank/DDBJ databases">
        <title>Caerostris extrusa draft genome.</title>
        <authorList>
            <person name="Kono N."/>
            <person name="Arakawa K."/>
        </authorList>
    </citation>
    <scope>NUCLEOTIDE SEQUENCE [LARGE SCALE GENOMIC DNA]</scope>
</reference>
<evidence type="ECO:0000256" key="13">
    <source>
        <dbReference type="ARBA" id="ARBA00023166"/>
    </source>
</evidence>
<dbReference type="SMART" id="SM01169">
    <property type="entry name" value="DUF1943"/>
    <property type="match status" value="1"/>
</dbReference>
<keyword evidence="7" id="KW-0153">Cholesterol metabolism</keyword>
<sequence>MDEIKLSTITQFTNFVAWIRSAKDLSSFLEEVKSCSYLTEACTPHMKDLGMSYLKDALIQCNSLPCIQAVSHLVESKDISGEYLNYFSWSNMHFSKPEILKFIMNICHATDSDVCWASLGSLFRRIYLSNQKLTEDSKIMHDVAKYFHDNIGRLCMSNDSNSETYPLLLRYLKTVRNMGRSYLLLIPQGIWRLTECVLKSDVPEYVRTFALETLQAVNPCHYEGHCETIYYQRMHILRNASELTTLRSLAYEHIIQIPQKYGFEDDILEILKTDENLQLKSYIANSLKSLLKDSYFMKKEEKDNELSLNKIIHYPGAKSASHVNSQYFSLSFLPDGLKEFGFKTINSNIYESSDVLPRYFNKEFTIKAFSKFIDVFQLGGYSEGLEKVAIVFQKLVKDFNSDIPSFKKILNALQEALKEFKPTQEDSSQEYNFHESIIENIRKLEQIYRKFKPNPESFFTVFSDLFGTTAGYFSAKETIPLSSSTDYDGITLKLDFKRDPCFSLRSGFNLKWDASGVKSGGFCHPSAALTFLNRMVIDFPTITQIGVQANSSGYTSTQWKANLEYSKDKKIFSFVKPTKTQKVLELFRTNQLIKHDRYQDIEDWDLERSSSSSCTNDQWSSALGLQACLSKSYPNVTRRLKPWALLSGWCKWQFFINSFDEKLESYDLEKIESTEAKSKDLIIKFSTSGSEDKREIFLKFEADDTKGERKALVEMPAFPDFIISYLQKKPLENSKERKRYTEVLILKLRKDQEYQLIYNEEDRLDNRLGNVAADESPTDKKPAALVHEQVLSLDTPYNSYRLSKEDSKNAEDTKMKVFFSYDNRNPSKKWLDTILPPSFWETEGKAWLLFQINWKEPKVFTDTTTRQTVCFVKDPHALIYLDANSFETAGSEQININLTKTEINTGKLLGFANFTYDFWMSRNDEHKETRDFNLTVGPKSWTVQMQNVMVGTNLPSKLL</sequence>
<dbReference type="InterPro" id="IPR011030">
    <property type="entry name" value="Lipovitellin_superhlx_dom"/>
</dbReference>
<feature type="domain" description="Vitellinogen open beta-sheet" evidence="16">
    <location>
        <begin position="327"/>
        <end position="593"/>
    </location>
</feature>
<dbReference type="InterPro" id="IPR052418">
    <property type="entry name" value="Apolipoprotein_B"/>
</dbReference>
<dbReference type="EMBL" id="BPLR01017936">
    <property type="protein sequence ID" value="GIY95563.1"/>
    <property type="molecule type" value="Genomic_DNA"/>
</dbReference>
<keyword evidence="10" id="KW-0427">LDL</keyword>
<keyword evidence="15" id="KW-0850">VLDL</keyword>
<dbReference type="AlphaFoldDB" id="A0AAV4XLJ5"/>
<dbReference type="GO" id="GO:0034361">
    <property type="term" value="C:very-low-density lipoprotein particle"/>
    <property type="evidence" value="ECO:0007669"/>
    <property type="project" value="UniProtKB-KW"/>
</dbReference>
<evidence type="ECO:0000259" key="16">
    <source>
        <dbReference type="SMART" id="SM01169"/>
    </source>
</evidence>
<dbReference type="SUPFAM" id="SSF48431">
    <property type="entry name" value="Lipovitellin-phosvitin complex, superhelical domain"/>
    <property type="match status" value="1"/>
</dbReference>
<evidence type="ECO:0000313" key="18">
    <source>
        <dbReference type="Proteomes" id="UP001054945"/>
    </source>
</evidence>
<evidence type="ECO:0000256" key="2">
    <source>
        <dbReference type="ARBA" id="ARBA00004502"/>
    </source>
</evidence>
<dbReference type="GO" id="GO:0005319">
    <property type="term" value="F:lipid transporter activity"/>
    <property type="evidence" value="ECO:0007669"/>
    <property type="project" value="InterPro"/>
</dbReference>
<dbReference type="Gene3D" id="1.25.10.20">
    <property type="entry name" value="Vitellinogen, superhelical"/>
    <property type="match status" value="1"/>
</dbReference>
<evidence type="ECO:0000256" key="4">
    <source>
        <dbReference type="ARBA" id="ARBA00022448"/>
    </source>
</evidence>
<dbReference type="InterPro" id="IPR001747">
    <property type="entry name" value="Vitellogenin_N"/>
</dbReference>
<keyword evidence="11" id="KW-0445">Lipid transport</keyword>
<keyword evidence="8" id="KW-0358">Heparin-binding</keyword>
<dbReference type="GO" id="GO:0008203">
    <property type="term" value="P:cholesterol metabolic process"/>
    <property type="evidence" value="ECO:0007669"/>
    <property type="project" value="UniProtKB-KW"/>
</dbReference>
<dbReference type="Pfam" id="PF01347">
    <property type="entry name" value="Vitellogenin_N"/>
    <property type="match status" value="1"/>
</dbReference>
<evidence type="ECO:0000256" key="14">
    <source>
        <dbReference type="ARBA" id="ARBA00023221"/>
    </source>
</evidence>
<keyword evidence="14" id="KW-0753">Steroid metabolism</keyword>
<dbReference type="Proteomes" id="UP001054945">
    <property type="component" value="Unassembled WGS sequence"/>
</dbReference>
<protein>
    <submittedName>
        <fullName evidence="17">Apolipoprotein B-100</fullName>
    </submittedName>
</protein>
<keyword evidence="4" id="KW-0813">Transport</keyword>
<comment type="subcellular location">
    <subcellularLocation>
        <location evidence="1">Cytoplasm</location>
    </subcellularLocation>
    <subcellularLocation>
        <location evidence="2">Lipid droplet</location>
    </subcellularLocation>
    <subcellularLocation>
        <location evidence="3">Secreted</location>
    </subcellularLocation>
</comment>
<keyword evidence="9" id="KW-0551">Lipid droplet</keyword>
<evidence type="ECO:0000256" key="8">
    <source>
        <dbReference type="ARBA" id="ARBA00022674"/>
    </source>
</evidence>
<keyword evidence="13" id="KW-1207">Sterol metabolism</keyword>
<gene>
    <name evidence="17" type="primary">APOB</name>
    <name evidence="17" type="ORF">CEXT_738431</name>
</gene>
<dbReference type="GO" id="GO:0034362">
    <property type="term" value="C:low-density lipoprotein particle"/>
    <property type="evidence" value="ECO:0007669"/>
    <property type="project" value="UniProtKB-KW"/>
</dbReference>